<name>A0A1U7NSH5_9DEIO</name>
<dbReference type="EMBL" id="MSTI01000160">
    <property type="protein sequence ID" value="OLV15866.1"/>
    <property type="molecule type" value="Genomic_DNA"/>
</dbReference>
<gene>
    <name evidence="1" type="ORF">BOO71_0013714</name>
</gene>
<evidence type="ECO:0000313" key="1">
    <source>
        <dbReference type="EMBL" id="OLV15866.1"/>
    </source>
</evidence>
<protein>
    <submittedName>
        <fullName evidence="1">Uncharacterized protein</fullName>
    </submittedName>
</protein>
<sequence>MNPPASPVANAEFGALFTRCVAQHGRFGHPAHLHLAWLLLEKHSALEGLAIFNAGLLALARRLKLTDKYNATLTTIFFFLVLERREDGQTWDEFAAQHADLLDWDQREKFLAPFYDLESLNSETAQQGFLMPRPPENRG</sequence>
<proteinExistence type="predicted"/>
<organism evidence="1 2">
    <name type="scientific">Deinococcus marmoris</name>
    <dbReference type="NCBI Taxonomy" id="249408"/>
    <lineage>
        <taxon>Bacteria</taxon>
        <taxon>Thermotogati</taxon>
        <taxon>Deinococcota</taxon>
        <taxon>Deinococci</taxon>
        <taxon>Deinococcales</taxon>
        <taxon>Deinococcaceae</taxon>
        <taxon>Deinococcus</taxon>
    </lineage>
</organism>
<dbReference type="RefSeq" id="WP_075836674.1">
    <property type="nucleotide sequence ID" value="NZ_MSTI01000160.1"/>
</dbReference>
<comment type="caution">
    <text evidence="1">The sequence shown here is derived from an EMBL/GenBank/DDBJ whole genome shotgun (WGS) entry which is preliminary data.</text>
</comment>
<accession>A0A1U7NSH5</accession>
<reference evidence="1 2" key="1">
    <citation type="submission" date="2017-01" db="EMBL/GenBank/DDBJ databases">
        <title>Genome Analysis of Deinococcus marmoris KOPRI26562.</title>
        <authorList>
            <person name="Kim J.H."/>
            <person name="Oh H.-M."/>
        </authorList>
    </citation>
    <scope>NUCLEOTIDE SEQUENCE [LARGE SCALE GENOMIC DNA]</scope>
    <source>
        <strain evidence="1 2">KOPRI26562</strain>
    </source>
</reference>
<dbReference type="AlphaFoldDB" id="A0A1U7NSH5"/>
<dbReference type="Proteomes" id="UP000186607">
    <property type="component" value="Unassembled WGS sequence"/>
</dbReference>
<dbReference type="OrthoDB" id="70956at2"/>
<evidence type="ECO:0000313" key="2">
    <source>
        <dbReference type="Proteomes" id="UP000186607"/>
    </source>
</evidence>
<dbReference type="STRING" id="249408.BOO71_0013714"/>
<keyword evidence="2" id="KW-1185">Reference proteome</keyword>